<name>A0A7K0KFI2_9BACT</name>
<dbReference type="EMBL" id="VUNG01000011">
    <property type="protein sequence ID" value="MST84225.1"/>
    <property type="molecule type" value="Genomic_DNA"/>
</dbReference>
<dbReference type="SUPFAM" id="SSF51445">
    <property type="entry name" value="(Trans)glycosidases"/>
    <property type="match status" value="1"/>
</dbReference>
<dbReference type="Gene3D" id="3.20.20.80">
    <property type="entry name" value="Glycosidases"/>
    <property type="match status" value="1"/>
</dbReference>
<sequence>MYRYPIRSIFRRGWLSSLLLLFLSLPACAQRDTVNIVDWQFTRAELSPAQAHQGRGAWQRVRLPHDFQISQPWVAPAADEHADNRDQAANVKSRLSSRGFKEMGKGWYRRTFTPDSSWRGRRVVLEVGGIMLVGDVWLNGERIGGTEYGYVGFGIDISDRLRYGQENVLTVLADTRGPQNSRWYTGGGLFRDVKLIVTDRQLFFDRHPLQITTTDNRVVHIKAAVSNYGRQREAPLAVRILDAQGHVVAQADTLLALTRHRHTMEYPLADITIDHPHVWDLDTPYLYSAELTLRDDSGRVADRVTEPFGIRTIEYGPSFGFKLNGRKVILKGIANHHTLGALGAAAYPRAIEKRIKLLKDFGFNHIRCSHNPYSEDLYRLCDKYGILVVDELYDKWLTQYAGGRQPWMSHWQYDVPEWIQRDRNHPSVVMWSLGNELQTYPNLPFNDWGVTPYRLLRTLLRRYDTTRPVTVAMHPRGRNWQTDSLPCDLAMITDIQAYNYRYMYFPGDGRRFPNMIFYQSEANLPMMGPNYFDMDLNRVVGLAYWGMIDYNGESLGWPRKGWDNGVFDRSLLPKPQAYMLKAMFTDKPVVHIGVAGGKEETMTWNGVTFGGDKVTWHWNRMTGKRYTVYTYTNAEEVELRLNGRSLGVKKNSSDPKSRDKIRWDGIAYEPGTLLAIARNGGKEVARHEIATAGPLKRLALIPDNETWKADGQDLMHIRVLGLDAKGRRTPLANDTLTVRVSGPAELVAADNGDITGNAIATDPTTTLYQGNLLVILRATSKPGKVRVELVDKAGRVRGKCTLATE</sequence>
<dbReference type="SUPFAM" id="SSF49785">
    <property type="entry name" value="Galactose-binding domain-like"/>
    <property type="match status" value="1"/>
</dbReference>
<gene>
    <name evidence="10" type="ORF">FYJ73_06015</name>
</gene>
<evidence type="ECO:0000259" key="8">
    <source>
        <dbReference type="Pfam" id="PF18565"/>
    </source>
</evidence>
<proteinExistence type="inferred from homology"/>
<evidence type="ECO:0000256" key="1">
    <source>
        <dbReference type="ARBA" id="ARBA00007401"/>
    </source>
</evidence>
<dbReference type="InterPro" id="IPR036156">
    <property type="entry name" value="Beta-gal/glucu_dom_sf"/>
</dbReference>
<dbReference type="InterPro" id="IPR006102">
    <property type="entry name" value="Ig-like_GH2"/>
</dbReference>
<dbReference type="InterPro" id="IPR054593">
    <property type="entry name" value="Beta-mannosidase-like_N2"/>
</dbReference>
<keyword evidence="4" id="KW-0732">Signal</keyword>
<evidence type="ECO:0000259" key="7">
    <source>
        <dbReference type="Pfam" id="PF16355"/>
    </source>
</evidence>
<dbReference type="Pfam" id="PF16355">
    <property type="entry name" value="DUF4982"/>
    <property type="match status" value="1"/>
</dbReference>
<dbReference type="PROSITE" id="PS00608">
    <property type="entry name" value="GLYCOSYL_HYDROL_F2_2"/>
    <property type="match status" value="1"/>
</dbReference>
<comment type="similarity">
    <text evidence="1">Belongs to the glycosyl hydrolase 2 family.</text>
</comment>
<feature type="domain" description="Glycoside hydrolase family 2" evidence="8">
    <location>
        <begin position="698"/>
        <end position="789"/>
    </location>
</feature>
<evidence type="ECO:0000313" key="10">
    <source>
        <dbReference type="EMBL" id="MST84225.1"/>
    </source>
</evidence>
<dbReference type="InterPro" id="IPR017853">
    <property type="entry name" value="GH"/>
</dbReference>
<dbReference type="Pfam" id="PF22666">
    <property type="entry name" value="Glyco_hydro_2_N2"/>
    <property type="match status" value="1"/>
</dbReference>
<dbReference type="InterPro" id="IPR051913">
    <property type="entry name" value="GH2_Domain-Containing"/>
</dbReference>
<dbReference type="InterPro" id="IPR040605">
    <property type="entry name" value="Glyco_hydro2_dom5"/>
</dbReference>
<dbReference type="Gene3D" id="2.60.120.260">
    <property type="entry name" value="Galactose-binding domain-like"/>
    <property type="match status" value="1"/>
</dbReference>
<keyword evidence="3" id="KW-0326">Glycosidase</keyword>
<dbReference type="RefSeq" id="WP_154533810.1">
    <property type="nucleotide sequence ID" value="NZ_VUNG01000011.1"/>
</dbReference>
<dbReference type="PRINTS" id="PR00132">
    <property type="entry name" value="GLHYDRLASE2"/>
</dbReference>
<feature type="chain" id="PRO_5029538904" evidence="4">
    <location>
        <begin position="30"/>
        <end position="805"/>
    </location>
</feature>
<evidence type="ECO:0000259" key="5">
    <source>
        <dbReference type="Pfam" id="PF00703"/>
    </source>
</evidence>
<dbReference type="InterPro" id="IPR032311">
    <property type="entry name" value="DUF4982"/>
</dbReference>
<feature type="domain" description="Glycoside hydrolase family 2 catalytic" evidence="6">
    <location>
        <begin position="321"/>
        <end position="474"/>
    </location>
</feature>
<organism evidence="10 11">
    <name type="scientific">Hallella mizrahii</name>
    <dbReference type="NCBI Taxonomy" id="2606637"/>
    <lineage>
        <taxon>Bacteria</taxon>
        <taxon>Pseudomonadati</taxon>
        <taxon>Bacteroidota</taxon>
        <taxon>Bacteroidia</taxon>
        <taxon>Bacteroidales</taxon>
        <taxon>Prevotellaceae</taxon>
        <taxon>Hallella</taxon>
    </lineage>
</organism>
<dbReference type="InterPro" id="IPR023232">
    <property type="entry name" value="Glyco_hydro_2_AS"/>
</dbReference>
<dbReference type="SUPFAM" id="SSF49303">
    <property type="entry name" value="beta-Galactosidase/glucuronidase domain"/>
    <property type="match status" value="1"/>
</dbReference>
<dbReference type="Proteomes" id="UP000438914">
    <property type="component" value="Unassembled WGS sequence"/>
</dbReference>
<dbReference type="GO" id="GO:0005975">
    <property type="term" value="P:carbohydrate metabolic process"/>
    <property type="evidence" value="ECO:0007669"/>
    <property type="project" value="InterPro"/>
</dbReference>
<evidence type="ECO:0000256" key="3">
    <source>
        <dbReference type="ARBA" id="ARBA00023295"/>
    </source>
</evidence>
<comment type="caution">
    <text evidence="10">The sequence shown here is derived from an EMBL/GenBank/DDBJ whole genome shotgun (WGS) entry which is preliminary data.</text>
</comment>
<evidence type="ECO:0000256" key="4">
    <source>
        <dbReference type="SAM" id="SignalP"/>
    </source>
</evidence>
<dbReference type="GO" id="GO:0004553">
    <property type="term" value="F:hydrolase activity, hydrolyzing O-glycosyl compounds"/>
    <property type="evidence" value="ECO:0007669"/>
    <property type="project" value="InterPro"/>
</dbReference>
<dbReference type="InterPro" id="IPR013783">
    <property type="entry name" value="Ig-like_fold"/>
</dbReference>
<dbReference type="PANTHER" id="PTHR42732:SF1">
    <property type="entry name" value="BETA-MANNOSIDASE"/>
    <property type="match status" value="1"/>
</dbReference>
<dbReference type="Gene3D" id="2.60.40.10">
    <property type="entry name" value="Immunoglobulins"/>
    <property type="match status" value="3"/>
</dbReference>
<feature type="domain" description="Beta-mannosidase-like galactose-binding" evidence="9">
    <location>
        <begin position="107"/>
        <end position="172"/>
    </location>
</feature>
<dbReference type="InterPro" id="IPR006103">
    <property type="entry name" value="Glyco_hydro_2_cat"/>
</dbReference>
<feature type="signal peptide" evidence="4">
    <location>
        <begin position="1"/>
        <end position="29"/>
    </location>
</feature>
<reference evidence="10 11" key="1">
    <citation type="submission" date="2019-08" db="EMBL/GenBank/DDBJ databases">
        <title>In-depth cultivation of the pig gut microbiome towards novel bacterial diversity and tailored functional studies.</title>
        <authorList>
            <person name="Wylensek D."/>
            <person name="Hitch T.C.A."/>
            <person name="Clavel T."/>
        </authorList>
    </citation>
    <scope>NUCLEOTIDE SEQUENCE [LARGE SCALE GENOMIC DNA]</scope>
    <source>
        <strain evidence="10 11">LKV-178-WT-2A</strain>
    </source>
</reference>
<feature type="domain" description="Glycoside hydrolase family 2 immunoglobulin-like beta-sandwich" evidence="5">
    <location>
        <begin position="217"/>
        <end position="311"/>
    </location>
</feature>
<dbReference type="Pfam" id="PF00703">
    <property type="entry name" value="Glyco_hydro_2"/>
    <property type="match status" value="1"/>
</dbReference>
<dbReference type="InterPro" id="IPR006101">
    <property type="entry name" value="Glyco_hydro_2"/>
</dbReference>
<evidence type="ECO:0000259" key="9">
    <source>
        <dbReference type="Pfam" id="PF22666"/>
    </source>
</evidence>
<protein>
    <submittedName>
        <fullName evidence="10">Glycoside hydrolase family 2 protein</fullName>
    </submittedName>
</protein>
<dbReference type="Pfam" id="PF18565">
    <property type="entry name" value="Glyco_hydro2_C5"/>
    <property type="match status" value="1"/>
</dbReference>
<keyword evidence="2 10" id="KW-0378">Hydrolase</keyword>
<dbReference type="InterPro" id="IPR008979">
    <property type="entry name" value="Galactose-bd-like_sf"/>
</dbReference>
<evidence type="ECO:0000256" key="2">
    <source>
        <dbReference type="ARBA" id="ARBA00022801"/>
    </source>
</evidence>
<dbReference type="PANTHER" id="PTHR42732">
    <property type="entry name" value="BETA-GALACTOSIDASE"/>
    <property type="match status" value="1"/>
</dbReference>
<accession>A0A7K0KFI2</accession>
<dbReference type="Pfam" id="PF02836">
    <property type="entry name" value="Glyco_hydro_2_C"/>
    <property type="match status" value="1"/>
</dbReference>
<keyword evidence="11" id="KW-1185">Reference proteome</keyword>
<evidence type="ECO:0000259" key="6">
    <source>
        <dbReference type="Pfam" id="PF02836"/>
    </source>
</evidence>
<dbReference type="AlphaFoldDB" id="A0A7K0KFI2"/>
<evidence type="ECO:0000313" key="11">
    <source>
        <dbReference type="Proteomes" id="UP000438914"/>
    </source>
</evidence>
<feature type="domain" description="DUF4982" evidence="7">
    <location>
        <begin position="623"/>
        <end position="685"/>
    </location>
</feature>